<reference evidence="1 2" key="1">
    <citation type="submission" date="2019-03" db="EMBL/GenBank/DDBJ databases">
        <title>Single cell metagenomics reveals metabolic interactions within the superorganism composed of flagellate Streblomastix strix and complex community of Bacteroidetes bacteria on its surface.</title>
        <authorList>
            <person name="Treitli S.C."/>
            <person name="Kolisko M."/>
            <person name="Husnik F."/>
            <person name="Keeling P."/>
            <person name="Hampl V."/>
        </authorList>
    </citation>
    <scope>NUCLEOTIDE SEQUENCE [LARGE SCALE GENOMIC DNA]</scope>
    <source>
        <strain evidence="1">ST1C</strain>
    </source>
</reference>
<protein>
    <submittedName>
        <fullName evidence="1">Uncharacterized protein</fullName>
    </submittedName>
</protein>
<proteinExistence type="predicted"/>
<evidence type="ECO:0000313" key="1">
    <source>
        <dbReference type="EMBL" id="KAA6393339.1"/>
    </source>
</evidence>
<organism evidence="1 2">
    <name type="scientific">Streblomastix strix</name>
    <dbReference type="NCBI Taxonomy" id="222440"/>
    <lineage>
        <taxon>Eukaryota</taxon>
        <taxon>Metamonada</taxon>
        <taxon>Preaxostyla</taxon>
        <taxon>Oxymonadida</taxon>
        <taxon>Streblomastigidae</taxon>
        <taxon>Streblomastix</taxon>
    </lineage>
</organism>
<dbReference type="EMBL" id="SNRW01002261">
    <property type="protein sequence ID" value="KAA6393339.1"/>
    <property type="molecule type" value="Genomic_DNA"/>
</dbReference>
<evidence type="ECO:0000313" key="2">
    <source>
        <dbReference type="Proteomes" id="UP000324800"/>
    </source>
</evidence>
<name>A0A5J4WG40_9EUKA</name>
<dbReference type="AlphaFoldDB" id="A0A5J4WG40"/>
<comment type="caution">
    <text evidence="1">The sequence shown here is derived from an EMBL/GenBank/DDBJ whole genome shotgun (WGS) entry which is preliminary data.</text>
</comment>
<accession>A0A5J4WG40</accession>
<dbReference type="Proteomes" id="UP000324800">
    <property type="component" value="Unassembled WGS sequence"/>
</dbReference>
<sequence length="122" mass="13803">MGNILEGRSLQIGQDQIAIVEHMELLGIPFALQQRIRDQSFLETANETLKAADGASILYQQYSLLIIRTCIASKLTRFIETTKFSPILLSQFDQLLKQKILTLVRADQDTLKEIISLLIKLS</sequence>
<gene>
    <name evidence="1" type="ORF">EZS28_011131</name>
</gene>